<proteinExistence type="predicted"/>
<reference evidence="1" key="1">
    <citation type="submission" date="2020-04" db="EMBL/GenBank/DDBJ databases">
        <authorList>
            <person name="Chiriac C."/>
            <person name="Salcher M."/>
            <person name="Ghai R."/>
            <person name="Kavagutti S V."/>
        </authorList>
    </citation>
    <scope>NUCLEOTIDE SEQUENCE</scope>
</reference>
<organism evidence="1">
    <name type="scientific">uncultured Caudovirales phage</name>
    <dbReference type="NCBI Taxonomy" id="2100421"/>
    <lineage>
        <taxon>Viruses</taxon>
        <taxon>Duplodnaviria</taxon>
        <taxon>Heunggongvirae</taxon>
        <taxon>Uroviricota</taxon>
        <taxon>Caudoviricetes</taxon>
        <taxon>Peduoviridae</taxon>
        <taxon>Maltschvirus</taxon>
        <taxon>Maltschvirus maltsch</taxon>
    </lineage>
</organism>
<sequence length="169" mass="19711">MLETEKELKKFRDYVIKESRTNLTKLKKNSSKKLYNSLKGEYKLMANSFSLYFSMEDYGTFQDKGVNGKFKQYGAPYSYTTKMPPPSKLDKWIVRKGIAPKDKQGKFISRKSLQFLIARSIYRNGIKPSLFFTKPFEAAYKRLPEELVVKYGLDAVTLFNLTVEQPKKK</sequence>
<accession>A0A6J5MPR3</accession>
<evidence type="ECO:0000313" key="1">
    <source>
        <dbReference type="EMBL" id="CAB4148638.1"/>
    </source>
</evidence>
<dbReference type="EMBL" id="LR796502">
    <property type="protein sequence ID" value="CAB4148638.1"/>
    <property type="molecule type" value="Genomic_DNA"/>
</dbReference>
<protein>
    <submittedName>
        <fullName evidence="1">Uncharacterized protein</fullName>
    </submittedName>
</protein>
<gene>
    <name evidence="1" type="ORF">UFOVP523_15</name>
</gene>
<name>A0A6J5MPR3_9CAUD</name>